<proteinExistence type="predicted"/>
<sequence>MFQSFDDVSEGHLSRERVTRLREELQRRQLDGFIIPRQDEFQGEYVAPYAERLRWLSGFAGSWGLAILMRDRAAIFVDGRYTIQVRHQVDTAIFTPRHLVEEPPAEWIEKELKPGEVLGYDPWLMTAEQISRFEKAAAKAGAKLVPVDSNPIDAVWAEQPKRPAKPVSVQPTQFSGKSAKDKLTDVAKSLEKAGADAVVLTQPDSVAWAFNIRGGDVAYTPVVLSYAILHRKGEAELFIDADKLPEDVSAHLRGIVRIRPAAEIEASLANLGQQKARVQIDPDWAPERIRAVLAQSGADIVAGKDPCVLPKARKNATEQEGARAAQKRDGVAVTRFLCWLDRAAPKGDQDEVTVAQKLAEFRAEGGMLKDLSFDSISGVGPNAAIPHYRVSKASALPLKNGEIYLIDSGAQYQDGTTDITRTVIIGSPTPEMKDRFTRVLKGMIALSRIRFPKGTCGSQLDVLARQPQWMAGLDFDHGTGHGVGSYLSVHEGPARINKSDRTPLEPGMILSNEPGYYKEGQYGIRIENLILVREPEAISGGERPMMSFETLTLAPIDRRLIEPGLLSPEERDWLNAYHARVEREIGAFLEGEELAWLKQSCAAV</sequence>
<gene>
    <name evidence="1" type="ORF">JHL16_03620</name>
</gene>
<protein>
    <submittedName>
        <fullName evidence="1">Aminopeptidase P family protein</fullName>
    </submittedName>
</protein>
<evidence type="ECO:0000313" key="2">
    <source>
        <dbReference type="Proteomes" id="UP000616151"/>
    </source>
</evidence>
<keyword evidence="1" id="KW-0645">Protease</keyword>
<keyword evidence="1" id="KW-0031">Aminopeptidase</keyword>
<keyword evidence="2" id="KW-1185">Reference proteome</keyword>
<accession>A0ACC5QYJ4</accession>
<reference evidence="1" key="1">
    <citation type="submission" date="2021-01" db="EMBL/GenBank/DDBJ databases">
        <authorList>
            <person name="Sun Q."/>
        </authorList>
    </citation>
    <scope>NUCLEOTIDE SEQUENCE</scope>
    <source>
        <strain evidence="1">YIM B02566</strain>
    </source>
</reference>
<comment type="caution">
    <text evidence="1">The sequence shown here is derived from an EMBL/GenBank/DDBJ whole genome shotgun (WGS) entry which is preliminary data.</text>
</comment>
<evidence type="ECO:0000313" key="1">
    <source>
        <dbReference type="EMBL" id="MBK1865427.1"/>
    </source>
</evidence>
<name>A0ACC5QYJ4_9HYPH</name>
<organism evidence="1 2">
    <name type="scientific">Taklimakanibacter albus</name>
    <dbReference type="NCBI Taxonomy" id="2800327"/>
    <lineage>
        <taxon>Bacteria</taxon>
        <taxon>Pseudomonadati</taxon>
        <taxon>Pseudomonadota</taxon>
        <taxon>Alphaproteobacteria</taxon>
        <taxon>Hyphomicrobiales</taxon>
        <taxon>Aestuariivirgaceae</taxon>
        <taxon>Taklimakanibacter</taxon>
    </lineage>
</organism>
<keyword evidence="1" id="KW-0378">Hydrolase</keyword>
<dbReference type="Proteomes" id="UP000616151">
    <property type="component" value="Unassembled WGS sequence"/>
</dbReference>
<dbReference type="EMBL" id="JAENHL010000004">
    <property type="protein sequence ID" value="MBK1865427.1"/>
    <property type="molecule type" value="Genomic_DNA"/>
</dbReference>